<feature type="domain" description="Beta-ketoacyl-[acyl-carrier-protein] synthase III C-terminal" evidence="7">
    <location>
        <begin position="180"/>
        <end position="261"/>
    </location>
</feature>
<keyword evidence="4" id="KW-0012">Acyltransferase</keyword>
<dbReference type="Pfam" id="PF08392">
    <property type="entry name" value="FAE1_CUT1_RppA"/>
    <property type="match status" value="1"/>
</dbReference>
<dbReference type="InterPro" id="IPR012392">
    <property type="entry name" value="3-ktacl-CoA_syn"/>
</dbReference>
<evidence type="ECO:0000259" key="6">
    <source>
        <dbReference type="Pfam" id="PF08392"/>
    </source>
</evidence>
<dbReference type="GO" id="GO:0009922">
    <property type="term" value="F:fatty acid elongase activity"/>
    <property type="evidence" value="ECO:0007669"/>
    <property type="project" value="UniProtKB-EC"/>
</dbReference>
<dbReference type="AlphaFoldDB" id="A0AAX6DI38"/>
<evidence type="ECO:0000256" key="4">
    <source>
        <dbReference type="ARBA" id="ARBA00023315"/>
    </source>
</evidence>
<feature type="region of interest" description="Disordered" evidence="5">
    <location>
        <begin position="1"/>
        <end position="52"/>
    </location>
</feature>
<evidence type="ECO:0000256" key="5">
    <source>
        <dbReference type="SAM" id="MobiDB-lite"/>
    </source>
</evidence>
<sequence>MGSGATPAASTSPAWAAAAASSRSTSRGACSVRTRTPPPSWSAPKSSPPATTAALTSRCRQGVPNCFFRMGGAAVLLSNRGTHRSRAKYRLAHVVRTHGGADDEAYRCIHQQEDSDGHVGIFTAGDVLAKVGEAFRSNVTTLGPLVSPMSGQLRLLSSRFGRRFINPEWKPYIPDFRRHLEHFCVHVGGGAVIGAAQRMLQLEDGDVEPARMTLHRFGNTSSSSVWYELDYIESKGRMRRGDRVLQIAYGSGVKCSSAVWRCLQDVEPSGNGAWSDCIDRYPVDLSHVVNPNV</sequence>
<evidence type="ECO:0000313" key="8">
    <source>
        <dbReference type="EMBL" id="KAJ6791414.1"/>
    </source>
</evidence>
<proteinExistence type="inferred from homology"/>
<dbReference type="PANTHER" id="PTHR31561">
    <property type="entry name" value="3-KETOACYL-COA SYNTHASE"/>
    <property type="match status" value="1"/>
</dbReference>
<dbReference type="EMBL" id="JANAVB010044419">
    <property type="protein sequence ID" value="KAJ6791414.1"/>
    <property type="molecule type" value="Genomic_DNA"/>
</dbReference>
<organism evidence="8 9">
    <name type="scientific">Iris pallida</name>
    <name type="common">Sweet iris</name>
    <dbReference type="NCBI Taxonomy" id="29817"/>
    <lineage>
        <taxon>Eukaryota</taxon>
        <taxon>Viridiplantae</taxon>
        <taxon>Streptophyta</taxon>
        <taxon>Embryophyta</taxon>
        <taxon>Tracheophyta</taxon>
        <taxon>Spermatophyta</taxon>
        <taxon>Magnoliopsida</taxon>
        <taxon>Liliopsida</taxon>
        <taxon>Asparagales</taxon>
        <taxon>Iridaceae</taxon>
        <taxon>Iridoideae</taxon>
        <taxon>Irideae</taxon>
        <taxon>Iris</taxon>
    </lineage>
</organism>
<comment type="caution">
    <text evidence="8">The sequence shown here is derived from an EMBL/GenBank/DDBJ whole genome shotgun (WGS) entry which is preliminary data.</text>
</comment>
<gene>
    <name evidence="8" type="ORF">M6B38_244705</name>
</gene>
<feature type="compositionally biased region" description="Low complexity" evidence="5">
    <location>
        <begin position="1"/>
        <end position="29"/>
    </location>
</feature>
<dbReference type="Proteomes" id="UP001140949">
    <property type="component" value="Unassembled WGS sequence"/>
</dbReference>
<dbReference type="Gene3D" id="3.40.47.10">
    <property type="match status" value="1"/>
</dbReference>
<feature type="compositionally biased region" description="Low complexity" evidence="5">
    <location>
        <begin position="42"/>
        <end position="52"/>
    </location>
</feature>
<dbReference type="InterPro" id="IPR013601">
    <property type="entry name" value="FAE1_typ3_polyketide_synth"/>
</dbReference>
<evidence type="ECO:0000256" key="2">
    <source>
        <dbReference type="ARBA" id="ARBA00012307"/>
    </source>
</evidence>
<dbReference type="SUPFAM" id="SSF53901">
    <property type="entry name" value="Thiolase-like"/>
    <property type="match status" value="1"/>
</dbReference>
<evidence type="ECO:0000259" key="7">
    <source>
        <dbReference type="Pfam" id="PF08541"/>
    </source>
</evidence>
<dbReference type="InterPro" id="IPR013747">
    <property type="entry name" value="ACP_syn_III_C"/>
</dbReference>
<evidence type="ECO:0000313" key="9">
    <source>
        <dbReference type="Proteomes" id="UP001140949"/>
    </source>
</evidence>
<protein>
    <recommendedName>
        <fullName evidence="2">very-long-chain 3-oxoacyl-CoA synthase</fullName>
        <ecNumber evidence="2">2.3.1.199</ecNumber>
    </recommendedName>
</protein>
<dbReference type="GO" id="GO:0006633">
    <property type="term" value="P:fatty acid biosynthetic process"/>
    <property type="evidence" value="ECO:0007669"/>
    <property type="project" value="InterPro"/>
</dbReference>
<dbReference type="InterPro" id="IPR016039">
    <property type="entry name" value="Thiolase-like"/>
</dbReference>
<comment type="similarity">
    <text evidence="1">Belongs to the thiolase-like superfamily. Chalcone/stilbene synthases family.</text>
</comment>
<accession>A0AAX6DI38</accession>
<reference evidence="8" key="1">
    <citation type="journal article" date="2023" name="GigaByte">
        <title>Genome assembly of the bearded iris, Iris pallida Lam.</title>
        <authorList>
            <person name="Bruccoleri R.E."/>
            <person name="Oakeley E.J."/>
            <person name="Faust A.M.E."/>
            <person name="Altorfer M."/>
            <person name="Dessus-Babus S."/>
            <person name="Burckhardt D."/>
            <person name="Oertli M."/>
            <person name="Naumann U."/>
            <person name="Petersen F."/>
            <person name="Wong J."/>
        </authorList>
    </citation>
    <scope>NUCLEOTIDE SEQUENCE</scope>
    <source>
        <strain evidence="8">GSM-AAB239-AS_SAM_17_03QT</strain>
    </source>
</reference>
<dbReference type="GO" id="GO:0016020">
    <property type="term" value="C:membrane"/>
    <property type="evidence" value="ECO:0007669"/>
    <property type="project" value="InterPro"/>
</dbReference>
<evidence type="ECO:0000256" key="1">
    <source>
        <dbReference type="ARBA" id="ARBA00005531"/>
    </source>
</evidence>
<name>A0AAX6DI38_IRIPA</name>
<keyword evidence="3" id="KW-0808">Transferase</keyword>
<feature type="domain" description="FAE" evidence="6">
    <location>
        <begin position="63"/>
        <end position="158"/>
    </location>
</feature>
<keyword evidence="9" id="KW-1185">Reference proteome</keyword>
<dbReference type="Pfam" id="PF08541">
    <property type="entry name" value="ACP_syn_III_C"/>
    <property type="match status" value="1"/>
</dbReference>
<evidence type="ECO:0000256" key="3">
    <source>
        <dbReference type="ARBA" id="ARBA00022679"/>
    </source>
</evidence>
<dbReference type="EC" id="2.3.1.199" evidence="2"/>
<reference evidence="8" key="2">
    <citation type="submission" date="2023-04" db="EMBL/GenBank/DDBJ databases">
        <authorList>
            <person name="Bruccoleri R.E."/>
            <person name="Oakeley E.J."/>
            <person name="Faust A.-M."/>
            <person name="Dessus-Babus S."/>
            <person name="Altorfer M."/>
            <person name="Burckhardt D."/>
            <person name="Oertli M."/>
            <person name="Naumann U."/>
            <person name="Petersen F."/>
            <person name="Wong J."/>
        </authorList>
    </citation>
    <scope>NUCLEOTIDE SEQUENCE</scope>
    <source>
        <strain evidence="8">GSM-AAB239-AS_SAM_17_03QT</strain>
        <tissue evidence="8">Leaf</tissue>
    </source>
</reference>